<dbReference type="InterPro" id="IPR039910">
    <property type="entry name" value="D15-like"/>
</dbReference>
<keyword evidence="6 11" id="KW-0732">Signal</keyword>
<dbReference type="GO" id="GO:0009306">
    <property type="term" value="P:protein secretion"/>
    <property type="evidence" value="ECO:0007669"/>
    <property type="project" value="TreeGrafter"/>
</dbReference>
<feature type="domain" description="Bacterial surface antigen (D15)" evidence="12">
    <location>
        <begin position="339"/>
        <end position="623"/>
    </location>
</feature>
<dbReference type="RefSeq" id="WP_103922495.1">
    <property type="nucleotide sequence ID" value="NZ_FMSV02000557.1"/>
</dbReference>
<evidence type="ECO:0000256" key="8">
    <source>
        <dbReference type="ARBA" id="ARBA00023237"/>
    </source>
</evidence>
<name>A0A1H6FJ07_9GAMM</name>
<dbReference type="AlphaFoldDB" id="A0A1H6FJ07"/>
<evidence type="ECO:0000256" key="7">
    <source>
        <dbReference type="ARBA" id="ARBA00023136"/>
    </source>
</evidence>
<gene>
    <name evidence="14" type="primary">tamA_2</name>
    <name evidence="14" type="ORF">MBHS_04897</name>
</gene>
<comment type="subunit">
    <text evidence="10">Interacts with TamB to form the translocation and assembly module (TAM).</text>
</comment>
<evidence type="ECO:0000256" key="9">
    <source>
        <dbReference type="ARBA" id="ARBA00033063"/>
    </source>
</evidence>
<evidence type="ECO:0000313" key="15">
    <source>
        <dbReference type="Proteomes" id="UP000236724"/>
    </source>
</evidence>
<keyword evidence="7" id="KW-0472">Membrane</keyword>
<organism evidence="14 15">
    <name type="scientific">Candidatus Venteria ishoeyi</name>
    <dbReference type="NCBI Taxonomy" id="1899563"/>
    <lineage>
        <taxon>Bacteria</taxon>
        <taxon>Pseudomonadati</taxon>
        <taxon>Pseudomonadota</taxon>
        <taxon>Gammaproteobacteria</taxon>
        <taxon>Thiotrichales</taxon>
        <taxon>Thiotrichaceae</taxon>
        <taxon>Venteria</taxon>
    </lineage>
</organism>
<evidence type="ECO:0000259" key="13">
    <source>
        <dbReference type="Pfam" id="PF17243"/>
    </source>
</evidence>
<keyword evidence="5" id="KW-0812">Transmembrane</keyword>
<evidence type="ECO:0000256" key="11">
    <source>
        <dbReference type="SAM" id="SignalP"/>
    </source>
</evidence>
<dbReference type="GO" id="GO:0097347">
    <property type="term" value="C:TAM protein secretion complex"/>
    <property type="evidence" value="ECO:0007669"/>
    <property type="project" value="TreeGrafter"/>
</dbReference>
<feature type="domain" description="TamA POTRA" evidence="13">
    <location>
        <begin position="43"/>
        <end position="114"/>
    </location>
</feature>
<protein>
    <recommendedName>
        <fullName evidence="3">Translocation and assembly module subunit TamA</fullName>
    </recommendedName>
    <alternativeName>
        <fullName evidence="9">Autotransporter assembly factor TamA</fullName>
    </alternativeName>
</protein>
<keyword evidence="8" id="KW-0998">Cell outer membrane</keyword>
<evidence type="ECO:0000256" key="4">
    <source>
        <dbReference type="ARBA" id="ARBA00022452"/>
    </source>
</evidence>
<dbReference type="Proteomes" id="UP000236724">
    <property type="component" value="Unassembled WGS sequence"/>
</dbReference>
<dbReference type="GO" id="GO:0009279">
    <property type="term" value="C:cell outer membrane"/>
    <property type="evidence" value="ECO:0007669"/>
    <property type="project" value="UniProtKB-SubCell"/>
</dbReference>
<keyword evidence="4" id="KW-1134">Transmembrane beta strand</keyword>
<comment type="similarity">
    <text evidence="2">Belongs to the TamA family.</text>
</comment>
<evidence type="ECO:0000259" key="12">
    <source>
        <dbReference type="Pfam" id="PF01103"/>
    </source>
</evidence>
<evidence type="ECO:0000256" key="6">
    <source>
        <dbReference type="ARBA" id="ARBA00022729"/>
    </source>
</evidence>
<dbReference type="InterPro" id="IPR000184">
    <property type="entry name" value="Bac_surfAg_D15"/>
</dbReference>
<accession>A0A1H6FJ07</accession>
<dbReference type="Pfam" id="PF17243">
    <property type="entry name" value="POTRA_TamA_1"/>
    <property type="match status" value="1"/>
</dbReference>
<sequence>MKITIKYRLFASFLLLCGISAGAVEKMPTQHKTEPKQEAAKVEIRIHGVDKTLEKNIRAHLTLEQQRFHPNMGLSRIKRLLKQANTETRRALAPFGYYQAEIQIQHQKNTLADKPNKAPAWLVDIHIKTGEALKLQKREIKLQGAGEDDPMLLQVVKQFPLKVGDVLLQAQYETGKSSLLNAAQEQGYFDAKLLRHEILIDERAYTASIFLQLHTRQRYRFGEIHFTQRNPDKQKVDILAPELLQRFATFKPGEYYSNQKLQQFRQDLTASDYFSDVVVSINRAESQPASNHAGEKAVPVRVQVQANKPNRYSFALGYGTDTGPRANIAWDRRWVNQHGHYAHAELHYSQLRKSLSLVYSMPKADPRSEHLDLRAGYRNEDSDGRDYILYLLGVSRTRHRHLKTPWQELKLKENLFLDYRRERFKASATRYDTSTMLTPGIEWRYLKADEPLYTRNGYSLSLMLRGASSALLSDTNLLQTVFKGIYIFSPQRKHRLISRLEIGSSFMGNFEKVPASLRFLTGGDKSVRGYDYDSLGPKDDTGTLIGGTHLFVASTEYTYRVYGDWDVAAFYDLGNAFDDSKVALKHSLGFGIHWISPIGPIRLDLAFPLYDKEHRWRIHINMGPDL</sequence>
<dbReference type="Gene3D" id="2.40.160.50">
    <property type="entry name" value="membrane protein fhac: a member of the omp85/tpsb transporter family"/>
    <property type="match status" value="1"/>
</dbReference>
<feature type="chain" id="PRO_5014699302" description="Translocation and assembly module subunit TamA" evidence="11">
    <location>
        <begin position="24"/>
        <end position="626"/>
    </location>
</feature>
<evidence type="ECO:0000256" key="2">
    <source>
        <dbReference type="ARBA" id="ARBA00010248"/>
    </source>
</evidence>
<dbReference type="Gene3D" id="3.10.20.310">
    <property type="entry name" value="membrane protein fhac"/>
    <property type="match status" value="3"/>
</dbReference>
<comment type="subcellular location">
    <subcellularLocation>
        <location evidence="1">Cell outer membrane</location>
    </subcellularLocation>
</comment>
<dbReference type="EMBL" id="FMSV02000557">
    <property type="protein sequence ID" value="SEH09004.1"/>
    <property type="molecule type" value="Genomic_DNA"/>
</dbReference>
<keyword evidence="15" id="KW-1185">Reference proteome</keyword>
<evidence type="ECO:0000256" key="5">
    <source>
        <dbReference type="ARBA" id="ARBA00022692"/>
    </source>
</evidence>
<evidence type="ECO:0000313" key="14">
    <source>
        <dbReference type="EMBL" id="SEH09004.1"/>
    </source>
</evidence>
<proteinExistence type="inferred from homology"/>
<dbReference type="Pfam" id="PF01103">
    <property type="entry name" value="Omp85"/>
    <property type="match status" value="1"/>
</dbReference>
<reference evidence="14 15" key="1">
    <citation type="submission" date="2016-10" db="EMBL/GenBank/DDBJ databases">
        <authorList>
            <person name="de Groot N.N."/>
        </authorList>
    </citation>
    <scope>NUCLEOTIDE SEQUENCE [LARGE SCALE GENOMIC DNA]</scope>
    <source>
        <strain evidence="14">MBHS1</strain>
    </source>
</reference>
<evidence type="ECO:0000256" key="10">
    <source>
        <dbReference type="ARBA" id="ARBA00093548"/>
    </source>
</evidence>
<dbReference type="InterPro" id="IPR035243">
    <property type="entry name" value="TamA_POTRA_Dom_1"/>
</dbReference>
<dbReference type="PANTHER" id="PTHR12815:SF47">
    <property type="entry name" value="TRANSLOCATION AND ASSEMBLY MODULE SUBUNIT TAMA"/>
    <property type="match status" value="1"/>
</dbReference>
<feature type="signal peptide" evidence="11">
    <location>
        <begin position="1"/>
        <end position="23"/>
    </location>
</feature>
<dbReference type="PANTHER" id="PTHR12815">
    <property type="entry name" value="SORTING AND ASSEMBLY MACHINERY SAMM50 PROTEIN FAMILY MEMBER"/>
    <property type="match status" value="1"/>
</dbReference>
<evidence type="ECO:0000256" key="3">
    <source>
        <dbReference type="ARBA" id="ARBA00015419"/>
    </source>
</evidence>
<evidence type="ECO:0000256" key="1">
    <source>
        <dbReference type="ARBA" id="ARBA00004442"/>
    </source>
</evidence>